<dbReference type="Pfam" id="PF00905">
    <property type="entry name" value="Transpeptidase"/>
    <property type="match status" value="1"/>
</dbReference>
<dbReference type="GO" id="GO:0071555">
    <property type="term" value="P:cell wall organization"/>
    <property type="evidence" value="ECO:0007669"/>
    <property type="project" value="UniProtKB-KW"/>
</dbReference>
<dbReference type="SUPFAM" id="SSF53955">
    <property type="entry name" value="Lysozyme-like"/>
    <property type="match status" value="1"/>
</dbReference>
<keyword evidence="15" id="KW-0812">Transmembrane</keyword>
<dbReference type="Gene3D" id="1.10.3810.10">
    <property type="entry name" value="Biosynthetic peptidoglycan transglycosylase-like"/>
    <property type="match status" value="1"/>
</dbReference>
<evidence type="ECO:0000256" key="14">
    <source>
        <dbReference type="ARBA" id="ARBA00049902"/>
    </source>
</evidence>
<keyword evidence="9" id="KW-0573">Peptidoglycan synthesis</keyword>
<accession>A0A1F8F8V5</accession>
<dbReference type="GO" id="GO:0004180">
    <property type="term" value="F:carboxypeptidase activity"/>
    <property type="evidence" value="ECO:0007669"/>
    <property type="project" value="UniProtKB-KW"/>
</dbReference>
<dbReference type="InterPro" id="IPR023346">
    <property type="entry name" value="Lysozyme-like_dom_sf"/>
</dbReference>
<keyword evidence="12" id="KW-0961">Cell wall biogenesis/degradation</keyword>
<evidence type="ECO:0000313" key="18">
    <source>
        <dbReference type="EMBL" id="OGN08699.1"/>
    </source>
</evidence>
<keyword evidence="5" id="KW-0328">Glycosyltransferase</keyword>
<keyword evidence="6" id="KW-0808">Transferase</keyword>
<organism evidence="18 19">
    <name type="scientific">Candidatus Yanofskybacteria bacterium RIFCSPHIGHO2_02_FULL_41_11</name>
    <dbReference type="NCBI Taxonomy" id="1802675"/>
    <lineage>
        <taxon>Bacteria</taxon>
        <taxon>Candidatus Yanofskyibacteriota</taxon>
    </lineage>
</organism>
<evidence type="ECO:0000256" key="8">
    <source>
        <dbReference type="ARBA" id="ARBA00022960"/>
    </source>
</evidence>
<dbReference type="Gene3D" id="3.40.710.10">
    <property type="entry name" value="DD-peptidase/beta-lactamase superfamily"/>
    <property type="match status" value="1"/>
</dbReference>
<evidence type="ECO:0000256" key="3">
    <source>
        <dbReference type="ARBA" id="ARBA00022645"/>
    </source>
</evidence>
<feature type="domain" description="Penicillin-binding protein transpeptidase" evidence="16">
    <location>
        <begin position="394"/>
        <end position="645"/>
    </location>
</feature>
<dbReference type="GO" id="GO:0008360">
    <property type="term" value="P:regulation of cell shape"/>
    <property type="evidence" value="ECO:0007669"/>
    <property type="project" value="UniProtKB-KW"/>
</dbReference>
<evidence type="ECO:0000256" key="11">
    <source>
        <dbReference type="ARBA" id="ARBA00023268"/>
    </source>
</evidence>
<dbReference type="EC" id="2.4.99.28" evidence="13"/>
<evidence type="ECO:0000256" key="4">
    <source>
        <dbReference type="ARBA" id="ARBA00022670"/>
    </source>
</evidence>
<name>A0A1F8F8V5_9BACT</name>
<evidence type="ECO:0000256" key="10">
    <source>
        <dbReference type="ARBA" id="ARBA00023136"/>
    </source>
</evidence>
<evidence type="ECO:0000259" key="16">
    <source>
        <dbReference type="Pfam" id="PF00905"/>
    </source>
</evidence>
<dbReference type="GO" id="GO:0009252">
    <property type="term" value="P:peptidoglycan biosynthetic process"/>
    <property type="evidence" value="ECO:0007669"/>
    <property type="project" value="UniProtKB-KW"/>
</dbReference>
<sequence length="733" mass="82791">MKGPPDKRFERLKKLANKLGLDLVKKRPWWQKYVVLLIAVASIFGCYYYAFQYTGDLRYGDNSRINFKNINSSAIKRASYIYDSSGQVTGRFYDEIRDTVKLSEIPLLLRNGFIAAEDQRFYRGLFWGIIPHPGIDPIAITRAGFGNVLRQLGFKYLNKSGASSITQQFTRLILAEEISEFKNRDQTFARKIKEAKIAIQVEKQYTKDKILEDFLNLIYFGHGVNGIAEAAQRYFGKDIRTQELNLREIAILVSLNKSPSGYCPIFHGPKGDPAETVRIVKARERYNWVLSRMLEDGYITQKEFQEAMFKEDEPLEAEIAKLNPIKKPVFGYSNRMVKEMLLTSGYSENELSRSKGLRVYTTIDPKIQRIASEEFEKHLALLNEEKAGGNKINGAFVIIDVKTGDIKAISGGNNFDETQYNRALASRSPGSGFKPFVYAAAMEQGMGYYDKVCNCPLDLSGGAKGERWRPQNFKEKNPQPTGYIDLARGIIWSLNLETLNLARSIGMESVVQEANSMGVWGNRGLVRDSSGEVWFRRPGYEVKEGLIPLLPTAIGASEVNLIEIANAYAVFARGGIYMKPNLTREVRDSYGEIIHKPELSYQERVLSQETADSMTALMRAVTKIGTAKISMRDIEQQVAVKTGTSDGPRDLGMYGFTPELALVIRVGHDNYGVVELPEYMKKVSGDSEMQISGGWVVGPLFRKIIDRIHEDRTKVAFSEDVESKLSELLERYN</sequence>
<evidence type="ECO:0000256" key="9">
    <source>
        <dbReference type="ARBA" id="ARBA00022984"/>
    </source>
</evidence>
<comment type="caution">
    <text evidence="18">The sequence shown here is derived from an EMBL/GenBank/DDBJ whole genome shotgun (WGS) entry which is preliminary data.</text>
</comment>
<keyword evidence="11" id="KW-0511">Multifunctional enzyme</keyword>
<dbReference type="PANTHER" id="PTHR32282:SF11">
    <property type="entry name" value="PENICILLIN-BINDING PROTEIN 1B"/>
    <property type="match status" value="1"/>
</dbReference>
<dbReference type="InterPro" id="IPR036950">
    <property type="entry name" value="PBP_transglycosylase"/>
</dbReference>
<dbReference type="InterPro" id="IPR001264">
    <property type="entry name" value="Glyco_trans_51"/>
</dbReference>
<dbReference type="GO" id="GO:0008955">
    <property type="term" value="F:peptidoglycan glycosyltransferase activity"/>
    <property type="evidence" value="ECO:0007669"/>
    <property type="project" value="UniProtKB-EC"/>
</dbReference>
<dbReference type="Proteomes" id="UP000177167">
    <property type="component" value="Unassembled WGS sequence"/>
</dbReference>
<evidence type="ECO:0000256" key="1">
    <source>
        <dbReference type="ARBA" id="ARBA00004236"/>
    </source>
</evidence>
<dbReference type="InterPro" id="IPR050396">
    <property type="entry name" value="Glycosyltr_51/Transpeptidase"/>
</dbReference>
<dbReference type="InterPro" id="IPR012338">
    <property type="entry name" value="Beta-lactam/transpept-like"/>
</dbReference>
<gene>
    <name evidence="18" type="ORF">A3J46_06525</name>
</gene>
<evidence type="ECO:0000313" key="19">
    <source>
        <dbReference type="Proteomes" id="UP000177167"/>
    </source>
</evidence>
<dbReference type="GO" id="GO:0030288">
    <property type="term" value="C:outer membrane-bounded periplasmic space"/>
    <property type="evidence" value="ECO:0007669"/>
    <property type="project" value="TreeGrafter"/>
</dbReference>
<dbReference type="Pfam" id="PF00912">
    <property type="entry name" value="Transgly"/>
    <property type="match status" value="1"/>
</dbReference>
<dbReference type="InterPro" id="IPR001460">
    <property type="entry name" value="PCN-bd_Tpept"/>
</dbReference>
<dbReference type="EMBL" id="MGJP01000055">
    <property type="protein sequence ID" value="OGN08699.1"/>
    <property type="molecule type" value="Genomic_DNA"/>
</dbReference>
<comment type="catalytic activity">
    <reaction evidence="14">
        <text>[GlcNAc-(1-&gt;4)-Mur2Ac(oyl-L-Ala-gamma-D-Glu-L-Lys-D-Ala-D-Ala)](n)-di-trans,octa-cis-undecaprenyl diphosphate + beta-D-GlcNAc-(1-&gt;4)-Mur2Ac(oyl-L-Ala-gamma-D-Glu-L-Lys-D-Ala-D-Ala)-di-trans,octa-cis-undecaprenyl diphosphate = [GlcNAc-(1-&gt;4)-Mur2Ac(oyl-L-Ala-gamma-D-Glu-L-Lys-D-Ala-D-Ala)](n+1)-di-trans,octa-cis-undecaprenyl diphosphate + di-trans,octa-cis-undecaprenyl diphosphate + H(+)</text>
        <dbReference type="Rhea" id="RHEA:23708"/>
        <dbReference type="Rhea" id="RHEA-COMP:9602"/>
        <dbReference type="Rhea" id="RHEA-COMP:9603"/>
        <dbReference type="ChEBI" id="CHEBI:15378"/>
        <dbReference type="ChEBI" id="CHEBI:58405"/>
        <dbReference type="ChEBI" id="CHEBI:60033"/>
        <dbReference type="ChEBI" id="CHEBI:78435"/>
        <dbReference type="EC" id="2.4.99.28"/>
    </reaction>
</comment>
<evidence type="ECO:0000256" key="7">
    <source>
        <dbReference type="ARBA" id="ARBA00022801"/>
    </source>
</evidence>
<dbReference type="AlphaFoldDB" id="A0A1F8F8V5"/>
<proteinExistence type="predicted"/>
<protein>
    <recommendedName>
        <fullName evidence="13">peptidoglycan glycosyltransferase</fullName>
        <ecNumber evidence="13">2.4.99.28</ecNumber>
    </recommendedName>
</protein>
<keyword evidence="7" id="KW-0378">Hydrolase</keyword>
<evidence type="ECO:0000256" key="13">
    <source>
        <dbReference type="ARBA" id="ARBA00044770"/>
    </source>
</evidence>
<dbReference type="GO" id="GO:0005886">
    <property type="term" value="C:plasma membrane"/>
    <property type="evidence" value="ECO:0007669"/>
    <property type="project" value="UniProtKB-SubCell"/>
</dbReference>
<evidence type="ECO:0000256" key="15">
    <source>
        <dbReference type="SAM" id="Phobius"/>
    </source>
</evidence>
<evidence type="ECO:0000256" key="12">
    <source>
        <dbReference type="ARBA" id="ARBA00023316"/>
    </source>
</evidence>
<keyword evidence="4" id="KW-0645">Protease</keyword>
<keyword evidence="15" id="KW-1133">Transmembrane helix</keyword>
<keyword evidence="2" id="KW-1003">Cell membrane</keyword>
<dbReference type="PANTHER" id="PTHR32282">
    <property type="entry name" value="BINDING PROTEIN TRANSPEPTIDASE, PUTATIVE-RELATED"/>
    <property type="match status" value="1"/>
</dbReference>
<keyword evidence="10 15" id="KW-0472">Membrane</keyword>
<dbReference type="GO" id="GO:0006508">
    <property type="term" value="P:proteolysis"/>
    <property type="evidence" value="ECO:0007669"/>
    <property type="project" value="UniProtKB-KW"/>
</dbReference>
<evidence type="ECO:0000256" key="2">
    <source>
        <dbReference type="ARBA" id="ARBA00022475"/>
    </source>
</evidence>
<dbReference type="SUPFAM" id="SSF56601">
    <property type="entry name" value="beta-lactamase/transpeptidase-like"/>
    <property type="match status" value="1"/>
</dbReference>
<evidence type="ECO:0000256" key="6">
    <source>
        <dbReference type="ARBA" id="ARBA00022679"/>
    </source>
</evidence>
<evidence type="ECO:0000259" key="17">
    <source>
        <dbReference type="Pfam" id="PF00912"/>
    </source>
</evidence>
<dbReference type="GO" id="GO:0008658">
    <property type="term" value="F:penicillin binding"/>
    <property type="evidence" value="ECO:0007669"/>
    <property type="project" value="InterPro"/>
</dbReference>
<comment type="subcellular location">
    <subcellularLocation>
        <location evidence="1">Cell membrane</location>
    </subcellularLocation>
</comment>
<keyword evidence="3" id="KW-0121">Carboxypeptidase</keyword>
<evidence type="ECO:0000256" key="5">
    <source>
        <dbReference type="ARBA" id="ARBA00022676"/>
    </source>
</evidence>
<feature type="transmembrane region" description="Helical" evidence="15">
    <location>
        <begin position="33"/>
        <end position="51"/>
    </location>
</feature>
<feature type="domain" description="Glycosyl transferase family 51" evidence="17">
    <location>
        <begin position="87"/>
        <end position="293"/>
    </location>
</feature>
<keyword evidence="8" id="KW-0133">Cell shape</keyword>
<reference evidence="18 19" key="1">
    <citation type="journal article" date="2016" name="Nat. Commun.">
        <title>Thousands of microbial genomes shed light on interconnected biogeochemical processes in an aquifer system.</title>
        <authorList>
            <person name="Anantharaman K."/>
            <person name="Brown C.T."/>
            <person name="Hug L.A."/>
            <person name="Sharon I."/>
            <person name="Castelle C.J."/>
            <person name="Probst A.J."/>
            <person name="Thomas B.C."/>
            <person name="Singh A."/>
            <person name="Wilkins M.J."/>
            <person name="Karaoz U."/>
            <person name="Brodie E.L."/>
            <person name="Williams K.H."/>
            <person name="Hubbard S.S."/>
            <person name="Banfield J.F."/>
        </authorList>
    </citation>
    <scope>NUCLEOTIDE SEQUENCE [LARGE SCALE GENOMIC DNA]</scope>
</reference>